<comment type="caution">
    <text evidence="2">The sequence shown here is derived from an EMBL/GenBank/DDBJ whole genome shotgun (WGS) entry which is preliminary data.</text>
</comment>
<organism evidence="2 3">
    <name type="scientific">Sphagnurus paluster</name>
    <dbReference type="NCBI Taxonomy" id="117069"/>
    <lineage>
        <taxon>Eukaryota</taxon>
        <taxon>Fungi</taxon>
        <taxon>Dikarya</taxon>
        <taxon>Basidiomycota</taxon>
        <taxon>Agaricomycotina</taxon>
        <taxon>Agaricomycetes</taxon>
        <taxon>Agaricomycetidae</taxon>
        <taxon>Agaricales</taxon>
        <taxon>Tricholomatineae</taxon>
        <taxon>Lyophyllaceae</taxon>
        <taxon>Sphagnurus</taxon>
    </lineage>
</organism>
<evidence type="ECO:0000313" key="3">
    <source>
        <dbReference type="Proteomes" id="UP000717328"/>
    </source>
</evidence>
<feature type="signal peptide" evidence="1">
    <location>
        <begin position="1"/>
        <end position="18"/>
    </location>
</feature>
<evidence type="ECO:0000313" key="2">
    <source>
        <dbReference type="EMBL" id="KAG5635489.1"/>
    </source>
</evidence>
<feature type="chain" id="PRO_5040469589" evidence="1">
    <location>
        <begin position="19"/>
        <end position="153"/>
    </location>
</feature>
<evidence type="ECO:0000256" key="1">
    <source>
        <dbReference type="SAM" id="SignalP"/>
    </source>
</evidence>
<dbReference type="EMBL" id="JABCKI010006078">
    <property type="protein sequence ID" value="KAG5635489.1"/>
    <property type="molecule type" value="Genomic_DNA"/>
</dbReference>
<reference evidence="2" key="1">
    <citation type="submission" date="2021-02" db="EMBL/GenBank/DDBJ databases">
        <authorList>
            <person name="Nieuwenhuis M."/>
            <person name="Van De Peppel L.J.J."/>
        </authorList>
    </citation>
    <scope>NUCLEOTIDE SEQUENCE</scope>
    <source>
        <strain evidence="2">D49</strain>
    </source>
</reference>
<reference evidence="2" key="2">
    <citation type="submission" date="2021-10" db="EMBL/GenBank/DDBJ databases">
        <title>Phylogenomics reveals ancestral predisposition of the termite-cultivated fungus Termitomyces towards a domesticated lifestyle.</title>
        <authorList>
            <person name="Auxier B."/>
            <person name="Grum-Grzhimaylo A."/>
            <person name="Cardenas M.E."/>
            <person name="Lodge J.D."/>
            <person name="Laessoe T."/>
            <person name="Pedersen O."/>
            <person name="Smith M.E."/>
            <person name="Kuyper T.W."/>
            <person name="Franco-Molano E.A."/>
            <person name="Baroni T.J."/>
            <person name="Aanen D.K."/>
        </authorList>
    </citation>
    <scope>NUCLEOTIDE SEQUENCE</scope>
    <source>
        <strain evidence="2">D49</strain>
    </source>
</reference>
<accession>A0A9P7K3T9</accession>
<keyword evidence="3" id="KW-1185">Reference proteome</keyword>
<keyword evidence="1" id="KW-0732">Signal</keyword>
<proteinExistence type="predicted"/>
<name>A0A9P7K3T9_9AGAR</name>
<dbReference type="AlphaFoldDB" id="A0A9P7K3T9"/>
<dbReference type="OrthoDB" id="2960696at2759"/>
<dbReference type="Proteomes" id="UP000717328">
    <property type="component" value="Unassembled WGS sequence"/>
</dbReference>
<protein>
    <submittedName>
        <fullName evidence="2">Uncharacterized protein</fullName>
    </submittedName>
</protein>
<sequence length="153" mass="17611">MLLAITFVLSAVVSSISAAPSQQAFHASAIAKVTEDEPVHLVSPLPTVEDIMECMHNRFELVAAEYGEKHGLMTHEEFWTDRRYVAEWQGNREFWIRANTSGTEWKKDGVWNTVEWPILLDNPDVTRVIRVNPDNDRQELRIAFEIQHPKLEV</sequence>
<gene>
    <name evidence="2" type="ORF">H0H81_011044</name>
</gene>